<dbReference type="GO" id="GO:0022857">
    <property type="term" value="F:transmembrane transporter activity"/>
    <property type="evidence" value="ECO:0007669"/>
    <property type="project" value="InterPro"/>
</dbReference>
<keyword evidence="4" id="KW-1003">Cell membrane</keyword>
<gene>
    <name evidence="11" type="ORF">C7A17_15180</name>
</gene>
<evidence type="ECO:0000256" key="6">
    <source>
        <dbReference type="ARBA" id="ARBA00022970"/>
    </source>
</evidence>
<dbReference type="PANTHER" id="PTHR30614:SF37">
    <property type="entry name" value="AMINO-ACID ABC TRANSPORTER PERMEASE PROTEIN YHDX-RELATED"/>
    <property type="match status" value="1"/>
</dbReference>
<evidence type="ECO:0000256" key="5">
    <source>
        <dbReference type="ARBA" id="ARBA00022692"/>
    </source>
</evidence>
<dbReference type="SUPFAM" id="SSF161098">
    <property type="entry name" value="MetI-like"/>
    <property type="match status" value="1"/>
</dbReference>
<keyword evidence="5 9" id="KW-0812">Transmembrane</keyword>
<feature type="transmembrane region" description="Helical" evidence="9">
    <location>
        <begin position="79"/>
        <end position="96"/>
    </location>
</feature>
<dbReference type="Proteomes" id="UP000238327">
    <property type="component" value="Chromosome"/>
</dbReference>
<evidence type="ECO:0000313" key="11">
    <source>
        <dbReference type="EMBL" id="AVO54051.1"/>
    </source>
</evidence>
<keyword evidence="6" id="KW-0029">Amino-acid transport</keyword>
<dbReference type="InterPro" id="IPR010065">
    <property type="entry name" value="AA_ABC_transptr_permease_3TM"/>
</dbReference>
<dbReference type="PROSITE" id="PS50928">
    <property type="entry name" value="ABC_TM1"/>
    <property type="match status" value="1"/>
</dbReference>
<dbReference type="RefSeq" id="WP_106738797.1">
    <property type="nucleotide sequence ID" value="NZ_CP027657.1"/>
</dbReference>
<protein>
    <submittedName>
        <fullName evidence="11">Polar amino acid ABC transporter permease</fullName>
    </submittedName>
</protein>
<comment type="subcellular location">
    <subcellularLocation>
        <location evidence="1">Cell inner membrane</location>
        <topology evidence="1">Multi-pass membrane protein</topology>
    </subcellularLocation>
    <subcellularLocation>
        <location evidence="9">Cell membrane</location>
        <topology evidence="9">Multi-pass membrane protein</topology>
    </subcellularLocation>
</comment>
<dbReference type="InterPro" id="IPR000515">
    <property type="entry name" value="MetI-like"/>
</dbReference>
<evidence type="ECO:0000256" key="7">
    <source>
        <dbReference type="ARBA" id="ARBA00022989"/>
    </source>
</evidence>
<comment type="similarity">
    <text evidence="2">Belongs to the binding-protein-dependent transport system permease family. HisMQ subfamily.</text>
</comment>
<keyword evidence="3 9" id="KW-0813">Transport</keyword>
<dbReference type="Gene3D" id="1.10.3720.10">
    <property type="entry name" value="MetI-like"/>
    <property type="match status" value="1"/>
</dbReference>
<feature type="transmembrane region" description="Helical" evidence="9">
    <location>
        <begin position="108"/>
        <end position="127"/>
    </location>
</feature>
<feature type="transmembrane region" description="Helical" evidence="9">
    <location>
        <begin position="27"/>
        <end position="54"/>
    </location>
</feature>
<dbReference type="CDD" id="cd06261">
    <property type="entry name" value="TM_PBP2"/>
    <property type="match status" value="1"/>
</dbReference>
<dbReference type="AlphaFoldDB" id="A0A2R3QQJ6"/>
<dbReference type="InterPro" id="IPR043429">
    <property type="entry name" value="ArtM/GltK/GlnP/TcyL/YhdX-like"/>
</dbReference>
<organism evidence="11 12">
    <name type="scientific">Ectopseudomonas mendocina</name>
    <name type="common">Pseudomonas mendocina</name>
    <dbReference type="NCBI Taxonomy" id="300"/>
    <lineage>
        <taxon>Bacteria</taxon>
        <taxon>Pseudomonadati</taxon>
        <taxon>Pseudomonadota</taxon>
        <taxon>Gammaproteobacteria</taxon>
        <taxon>Pseudomonadales</taxon>
        <taxon>Pseudomonadaceae</taxon>
        <taxon>Ectopseudomonas</taxon>
    </lineage>
</organism>
<feature type="transmembrane region" description="Helical" evidence="9">
    <location>
        <begin position="211"/>
        <end position="230"/>
    </location>
</feature>
<proteinExistence type="inferred from homology"/>
<reference evidence="11 12" key="1">
    <citation type="submission" date="2018-03" db="EMBL/GenBank/DDBJ databases">
        <title>Complete genome sequence and methylome analysis of Pseudomonas mendocina NEB 698.</title>
        <authorList>
            <person name="Morgan R.D."/>
        </authorList>
    </citation>
    <scope>NUCLEOTIDE SEQUENCE [LARGE SCALE GENOMIC DNA]</scope>
    <source>
        <strain evidence="11 12">NEB698</strain>
    </source>
</reference>
<dbReference type="Pfam" id="PF00528">
    <property type="entry name" value="BPD_transp_1"/>
    <property type="match status" value="1"/>
</dbReference>
<dbReference type="InterPro" id="IPR035906">
    <property type="entry name" value="MetI-like_sf"/>
</dbReference>
<dbReference type="PANTHER" id="PTHR30614">
    <property type="entry name" value="MEMBRANE COMPONENT OF AMINO ACID ABC TRANSPORTER"/>
    <property type="match status" value="1"/>
</dbReference>
<evidence type="ECO:0000256" key="4">
    <source>
        <dbReference type="ARBA" id="ARBA00022475"/>
    </source>
</evidence>
<dbReference type="GO" id="GO:0043190">
    <property type="term" value="C:ATP-binding cassette (ABC) transporter complex"/>
    <property type="evidence" value="ECO:0007669"/>
    <property type="project" value="InterPro"/>
</dbReference>
<dbReference type="EMBL" id="CP027657">
    <property type="protein sequence ID" value="AVO54051.1"/>
    <property type="molecule type" value="Genomic_DNA"/>
</dbReference>
<evidence type="ECO:0000256" key="1">
    <source>
        <dbReference type="ARBA" id="ARBA00004429"/>
    </source>
</evidence>
<sequence length="245" mass="27101">MDLLQAWFTSWGVNLTILWDPIDRQRFLLGLALTIALSVLSVAISLVIGVLGAWMKGSRWDLPRQLVTLYVEVFRNTPLLIQLFFFYFGLGALLSFELNDGNAQSQLIVNFFWALLVLGIHAGAYQVEAIRGSLDAVPRSTIEAAQSLGLNPAQTFRKVVLPLALRNALPSVGNSLVQAVKATSVAYAIAVPELTYAANRIWSDNFNVPEMMVVLFITYFTLLGLVSMGMRAIERRLTLPGYHGL</sequence>
<keyword evidence="7 9" id="KW-1133">Transmembrane helix</keyword>
<keyword evidence="8 9" id="KW-0472">Membrane</keyword>
<evidence type="ECO:0000313" key="12">
    <source>
        <dbReference type="Proteomes" id="UP000238327"/>
    </source>
</evidence>
<name>A0A2R3QQJ6_ECTME</name>
<accession>A0A2R3QQJ6</accession>
<dbReference type="GO" id="GO:0006865">
    <property type="term" value="P:amino acid transport"/>
    <property type="evidence" value="ECO:0007669"/>
    <property type="project" value="UniProtKB-KW"/>
</dbReference>
<dbReference type="NCBIfam" id="TIGR01726">
    <property type="entry name" value="HEQRo_perm_3TM"/>
    <property type="match status" value="1"/>
</dbReference>
<evidence type="ECO:0000259" key="10">
    <source>
        <dbReference type="PROSITE" id="PS50928"/>
    </source>
</evidence>
<evidence type="ECO:0000256" key="9">
    <source>
        <dbReference type="RuleBase" id="RU363032"/>
    </source>
</evidence>
<dbReference type="OrthoDB" id="9808674at2"/>
<evidence type="ECO:0000256" key="8">
    <source>
        <dbReference type="ARBA" id="ARBA00023136"/>
    </source>
</evidence>
<evidence type="ECO:0000256" key="2">
    <source>
        <dbReference type="ARBA" id="ARBA00010072"/>
    </source>
</evidence>
<feature type="domain" description="ABC transmembrane type-1" evidence="10">
    <location>
        <begin position="31"/>
        <end position="227"/>
    </location>
</feature>
<evidence type="ECO:0000256" key="3">
    <source>
        <dbReference type="ARBA" id="ARBA00022448"/>
    </source>
</evidence>